<dbReference type="SUPFAM" id="SSF51445">
    <property type="entry name" value="(Trans)glycosidases"/>
    <property type="match status" value="1"/>
</dbReference>
<dbReference type="InterPro" id="IPR050386">
    <property type="entry name" value="Glycosyl_hydrolase_5"/>
</dbReference>
<evidence type="ECO:0000256" key="7">
    <source>
        <dbReference type="RuleBase" id="RU361153"/>
    </source>
</evidence>
<evidence type="ECO:0000256" key="8">
    <source>
        <dbReference type="SAM" id="SignalP"/>
    </source>
</evidence>
<protein>
    <submittedName>
        <fullName evidence="10">Glycoside hydrolase, family 5</fullName>
    </submittedName>
</protein>
<feature type="domain" description="Glycoside hydrolase family 5" evidence="9">
    <location>
        <begin position="48"/>
        <end position="352"/>
    </location>
</feature>
<evidence type="ECO:0000256" key="5">
    <source>
        <dbReference type="ARBA" id="ARBA00023295"/>
    </source>
</evidence>
<keyword evidence="6" id="KW-0624">Polysaccharide degradation</keyword>
<keyword evidence="3" id="KW-0136">Cellulose degradation</keyword>
<dbReference type="InterPro" id="IPR001547">
    <property type="entry name" value="Glyco_hydro_5"/>
</dbReference>
<evidence type="ECO:0000256" key="6">
    <source>
        <dbReference type="ARBA" id="ARBA00023326"/>
    </source>
</evidence>
<reference evidence="11" key="1">
    <citation type="submission" date="2018-02" db="EMBL/GenBank/DDBJ databases">
        <authorList>
            <person name="Hausmann B."/>
        </authorList>
    </citation>
    <scope>NUCLEOTIDE SEQUENCE [LARGE SCALE GENOMIC DNA]</scope>
    <source>
        <strain evidence="11">Peat soil MAG SbA5</strain>
    </source>
</reference>
<evidence type="ECO:0000256" key="2">
    <source>
        <dbReference type="ARBA" id="ARBA00022801"/>
    </source>
</evidence>
<dbReference type="GO" id="GO:0005576">
    <property type="term" value="C:extracellular region"/>
    <property type="evidence" value="ECO:0007669"/>
    <property type="project" value="TreeGrafter"/>
</dbReference>
<dbReference type="GO" id="GO:0030245">
    <property type="term" value="P:cellulose catabolic process"/>
    <property type="evidence" value="ECO:0007669"/>
    <property type="project" value="UniProtKB-KW"/>
</dbReference>
<keyword evidence="4" id="KW-0119">Carbohydrate metabolism</keyword>
<evidence type="ECO:0000256" key="4">
    <source>
        <dbReference type="ARBA" id="ARBA00023277"/>
    </source>
</evidence>
<evidence type="ECO:0000313" key="10">
    <source>
        <dbReference type="EMBL" id="SPE24895.1"/>
    </source>
</evidence>
<keyword evidence="8" id="KW-0732">Signal</keyword>
<proteinExistence type="inferred from homology"/>
<dbReference type="Proteomes" id="UP000239735">
    <property type="component" value="Unassembled WGS sequence"/>
</dbReference>
<sequence>MPIRFRFLAILIAFAIPALAQDRAADLKVAFARAQHLKHGINASGWFAQWSDYSDKHLDTYTDDADIALIAKMGFDHVRLSIDAEPLARSMSHYPGASNDFLTRLDHAVDTMLANKLAVIIDVHPTDDYKRQLGTSNDAVERFTMMWRRLAAHYADRDPNMVVFEILNEPELSDGYRWAGIQAHVAEAIREAAPHHTIVAEGTMWADIWDLVGLEPLADGNVIYNFHFYEPHEFTHQGATWSVPYWSLTHGVPYPPPEGSMQEIINEVPDAVDRYSMQKYFLDGWGAHRIQVMMDDAASWGRQYHVPVICDEFGVIRGWPGHGPDPESRSNWIRDVRTALEADGIGWAMWDYRGGFGVVTKQDGQPAQVDDAVVKALGLNEKR</sequence>
<accession>A0A2N9LP86</accession>
<keyword evidence="5 7" id="KW-0326">Glycosidase</keyword>
<dbReference type="PANTHER" id="PTHR31297">
    <property type="entry name" value="GLUCAN ENDO-1,6-BETA-GLUCOSIDASE B"/>
    <property type="match status" value="1"/>
</dbReference>
<feature type="signal peptide" evidence="8">
    <location>
        <begin position="1"/>
        <end position="20"/>
    </location>
</feature>
<organism evidence="10 11">
    <name type="scientific">Candidatus Sulfuritelmatomonas gaucii</name>
    <dbReference type="NCBI Taxonomy" id="2043161"/>
    <lineage>
        <taxon>Bacteria</taxon>
        <taxon>Pseudomonadati</taxon>
        <taxon>Acidobacteriota</taxon>
        <taxon>Terriglobia</taxon>
        <taxon>Terriglobales</taxon>
        <taxon>Acidobacteriaceae</taxon>
        <taxon>Candidatus Sulfuritelmatomonas</taxon>
    </lineage>
</organism>
<evidence type="ECO:0000259" key="9">
    <source>
        <dbReference type="Pfam" id="PF00150"/>
    </source>
</evidence>
<evidence type="ECO:0000256" key="3">
    <source>
        <dbReference type="ARBA" id="ARBA00023001"/>
    </source>
</evidence>
<comment type="similarity">
    <text evidence="1 7">Belongs to the glycosyl hydrolase 5 (cellulase A) family.</text>
</comment>
<evidence type="ECO:0000313" key="11">
    <source>
        <dbReference type="Proteomes" id="UP000239735"/>
    </source>
</evidence>
<dbReference type="EMBL" id="OKRB01000105">
    <property type="protein sequence ID" value="SPE24895.1"/>
    <property type="molecule type" value="Genomic_DNA"/>
</dbReference>
<name>A0A2N9LP86_9BACT</name>
<dbReference type="InterPro" id="IPR017853">
    <property type="entry name" value="GH"/>
</dbReference>
<dbReference type="AlphaFoldDB" id="A0A2N9LP86"/>
<dbReference type="GO" id="GO:0008422">
    <property type="term" value="F:beta-glucosidase activity"/>
    <property type="evidence" value="ECO:0007669"/>
    <property type="project" value="TreeGrafter"/>
</dbReference>
<gene>
    <name evidence="10" type="ORF">SBA5_470016</name>
</gene>
<dbReference type="PANTHER" id="PTHR31297:SF41">
    <property type="entry name" value="ENDOGLUCANASE, PUTATIVE (AFU_ORTHOLOGUE AFUA_5G01830)-RELATED"/>
    <property type="match status" value="1"/>
</dbReference>
<dbReference type="Pfam" id="PF00150">
    <property type="entry name" value="Cellulase"/>
    <property type="match status" value="1"/>
</dbReference>
<dbReference type="GO" id="GO:0009986">
    <property type="term" value="C:cell surface"/>
    <property type="evidence" value="ECO:0007669"/>
    <property type="project" value="TreeGrafter"/>
</dbReference>
<dbReference type="Gene3D" id="3.20.20.80">
    <property type="entry name" value="Glycosidases"/>
    <property type="match status" value="1"/>
</dbReference>
<feature type="chain" id="PRO_5014802723" evidence="8">
    <location>
        <begin position="21"/>
        <end position="383"/>
    </location>
</feature>
<evidence type="ECO:0000256" key="1">
    <source>
        <dbReference type="ARBA" id="ARBA00005641"/>
    </source>
</evidence>
<keyword evidence="2 7" id="KW-0378">Hydrolase</keyword>